<feature type="region of interest" description="Disordered" evidence="1">
    <location>
        <begin position="420"/>
        <end position="468"/>
    </location>
</feature>
<evidence type="ECO:0000313" key="4">
    <source>
        <dbReference type="RefSeq" id="XP_029405066.2"/>
    </source>
</evidence>
<feature type="compositionally biased region" description="Basic residues" evidence="1">
    <location>
        <begin position="457"/>
        <end position="468"/>
    </location>
</feature>
<evidence type="ECO:0000256" key="2">
    <source>
        <dbReference type="SAM" id="Phobius"/>
    </source>
</evidence>
<feature type="region of interest" description="Disordered" evidence="1">
    <location>
        <begin position="6"/>
        <end position="38"/>
    </location>
</feature>
<keyword evidence="2" id="KW-0472">Membrane</keyword>
<feature type="compositionally biased region" description="Polar residues" evidence="1">
    <location>
        <begin position="423"/>
        <end position="439"/>
    </location>
</feature>
<protein>
    <submittedName>
        <fullName evidence="4">Uncharacterized protein LOC105223634</fullName>
    </submittedName>
</protein>
<dbReference type="GeneID" id="105223634"/>
<dbReference type="AlphaFoldDB" id="A0A8N4QAX6"/>
<feature type="compositionally biased region" description="Polar residues" evidence="1">
    <location>
        <begin position="8"/>
        <end position="38"/>
    </location>
</feature>
<name>A0A8N4QAX6_BACDO</name>
<keyword evidence="3" id="KW-1185">Reference proteome</keyword>
<evidence type="ECO:0000256" key="1">
    <source>
        <dbReference type="SAM" id="MobiDB-lite"/>
    </source>
</evidence>
<dbReference type="GO" id="GO:0001700">
    <property type="term" value="P:embryonic development via the syncytial blastoderm"/>
    <property type="evidence" value="ECO:0007669"/>
    <property type="project" value="InterPro"/>
</dbReference>
<dbReference type="GO" id="GO:0007259">
    <property type="term" value="P:cell surface receptor signaling pathway via JAK-STAT"/>
    <property type="evidence" value="ECO:0007669"/>
    <property type="project" value="InterPro"/>
</dbReference>
<evidence type="ECO:0000313" key="3">
    <source>
        <dbReference type="Proteomes" id="UP001652620"/>
    </source>
</evidence>
<accession>A0A8N4QAX6</accession>
<keyword evidence="2" id="KW-0812">Transmembrane</keyword>
<organism evidence="3 4">
    <name type="scientific">Bactrocera dorsalis</name>
    <name type="common">Oriental fruit fly</name>
    <name type="synonym">Dacus dorsalis</name>
    <dbReference type="NCBI Taxonomy" id="27457"/>
    <lineage>
        <taxon>Eukaryota</taxon>
        <taxon>Metazoa</taxon>
        <taxon>Ecdysozoa</taxon>
        <taxon>Arthropoda</taxon>
        <taxon>Hexapoda</taxon>
        <taxon>Insecta</taxon>
        <taxon>Pterygota</taxon>
        <taxon>Neoptera</taxon>
        <taxon>Endopterygota</taxon>
        <taxon>Diptera</taxon>
        <taxon>Brachycera</taxon>
        <taxon>Muscomorpha</taxon>
        <taxon>Tephritoidea</taxon>
        <taxon>Tephritidae</taxon>
        <taxon>Bactrocera</taxon>
        <taxon>Bactrocera</taxon>
    </lineage>
</organism>
<keyword evidence="2" id="KW-1133">Transmembrane helix</keyword>
<dbReference type="Pfam" id="PF15972">
    <property type="entry name" value="Unpaired"/>
    <property type="match status" value="1"/>
</dbReference>
<reference evidence="4" key="1">
    <citation type="submission" date="2025-08" db="UniProtKB">
        <authorList>
            <consortium name="RefSeq"/>
        </authorList>
    </citation>
    <scope>IDENTIFICATION</scope>
    <source>
        <tissue evidence="4">Adult</tissue>
    </source>
</reference>
<dbReference type="KEGG" id="bdr:105223634"/>
<gene>
    <name evidence="4" type="primary">LOC105223634</name>
</gene>
<feature type="transmembrane region" description="Helical" evidence="2">
    <location>
        <begin position="69"/>
        <end position="90"/>
    </location>
</feature>
<dbReference type="Proteomes" id="UP001652620">
    <property type="component" value="Chromosome 4"/>
</dbReference>
<sequence>MRCGCKSLATNKSSKTANQSEFSHTQTHPRLSFSVRSPTEVNKLTKTTQKTTYAQKSCSSRSSRRSQRVLTSNLIFIMIVATICTSALAAPTTTSNSPANNTQATHTQTVTATTRKASTYAKNKAVGVTLTQNTIDVSSGVVYTMAQTANEGSRKRKRHSKRHSNWNIDTSKDLPWVNPCGGFYVPSATQSGSAMRRKNPTKQIFNMLKKSAGNEYKMLKAGQQDIDISNIHIWSLHNKTYKFLPKLKLNSTIALKRWYRNMQSFVGSFAYLRSIQRAWDMAKLQRENSTGRELRRLFISARNMLCELETAINGTMPAPRMLRGSALPQVTSEQMNKRLKLYTKRRAESNPHIVQEANTIDLMWVKYYYYEFLKTMWKVLRQQTKRRGQIALMANPKAFNEVEKHFGSISKNKRVKGHLTPLKTATASLERSDSASSRGAANRRKSAHGSAVSGIGSRRRLAHARNTR</sequence>
<dbReference type="InterPro" id="IPR031901">
    <property type="entry name" value="Unpaired"/>
</dbReference>
<proteinExistence type="predicted"/>
<dbReference type="OrthoDB" id="7781488at2759"/>
<dbReference type="RefSeq" id="XP_029405066.2">
    <property type="nucleotide sequence ID" value="XM_029549206.2"/>
</dbReference>